<gene>
    <name evidence="1" type="ORF">IB211_01363</name>
</gene>
<evidence type="ECO:0000313" key="1">
    <source>
        <dbReference type="EMBL" id="ALP93756.1"/>
    </source>
</evidence>
<dbReference type="STRING" id="1297617.IB211_01363"/>
<dbReference type="EMBL" id="CP011307">
    <property type="protein sequence ID" value="ALP93756.1"/>
    <property type="molecule type" value="Genomic_DNA"/>
</dbReference>
<accession>A0A0S2W333</accession>
<dbReference type="AlphaFoldDB" id="A0A0S2W333"/>
<protein>
    <submittedName>
        <fullName evidence="1">Uncharacterized protein</fullName>
    </submittedName>
</protein>
<keyword evidence="2" id="KW-1185">Reference proteome</keyword>
<name>A0A0S2W333_9FIRM</name>
<reference evidence="2" key="2">
    <citation type="submission" date="2015-04" db="EMBL/GenBank/DDBJ databases">
        <title>A butyrogenic pathway from the amino acid lysine in a human gut commensal.</title>
        <authorList>
            <person name="de Vos W.M."/>
            <person name="Bui N.T.P."/>
            <person name="Plugge C.M."/>
            <person name="Ritari J."/>
        </authorList>
    </citation>
    <scope>NUCLEOTIDE SEQUENCE [LARGE SCALE GENOMIC DNA]</scope>
    <source>
        <strain evidence="2">AF211</strain>
    </source>
</reference>
<sequence>MFGIHPQDPPYGLHGCCYCITECGERHDKFCTFYAKIVSKYRANKYFSNEM</sequence>
<proteinExistence type="predicted"/>
<dbReference type="Proteomes" id="UP000064844">
    <property type="component" value="Chromosome"/>
</dbReference>
<evidence type="ECO:0000313" key="2">
    <source>
        <dbReference type="Proteomes" id="UP000064844"/>
    </source>
</evidence>
<reference evidence="1 2" key="1">
    <citation type="journal article" date="2015" name="Nat. Commun.">
        <title>Production of butyrate from lysine and the Amadori product fructoselysine by a human gut commensal.</title>
        <authorList>
            <person name="Bui T.P."/>
            <person name="Ritari J."/>
            <person name="Boeren S."/>
            <person name="de Waard P."/>
            <person name="Plugge C.M."/>
            <person name="de Vos W.M."/>
        </authorList>
    </citation>
    <scope>NUCLEOTIDE SEQUENCE [LARGE SCALE GENOMIC DNA]</scope>
    <source>
        <strain evidence="1 2">AF211</strain>
    </source>
</reference>
<dbReference type="KEGG" id="ibu:IB211_01363"/>
<organism evidence="1 2">
    <name type="scientific">Intestinimonas butyriciproducens</name>
    <dbReference type="NCBI Taxonomy" id="1297617"/>
    <lineage>
        <taxon>Bacteria</taxon>
        <taxon>Bacillati</taxon>
        <taxon>Bacillota</taxon>
        <taxon>Clostridia</taxon>
        <taxon>Eubacteriales</taxon>
        <taxon>Intestinimonas</taxon>
    </lineage>
</organism>